<dbReference type="Gene3D" id="3.40.1350.10">
    <property type="match status" value="1"/>
</dbReference>
<evidence type="ECO:0000256" key="1">
    <source>
        <dbReference type="ARBA" id="ARBA00006738"/>
    </source>
</evidence>
<dbReference type="InterPro" id="IPR003509">
    <property type="entry name" value="UPF0102_YraN-like"/>
</dbReference>
<dbReference type="InterPro" id="IPR011335">
    <property type="entry name" value="Restrct_endonuc-II-like"/>
</dbReference>
<evidence type="ECO:0000313" key="3">
    <source>
        <dbReference type="EMBL" id="MCF2513778.1"/>
    </source>
</evidence>
<dbReference type="PANTHER" id="PTHR34039">
    <property type="entry name" value="UPF0102 PROTEIN YRAN"/>
    <property type="match status" value="1"/>
</dbReference>
<comment type="caution">
    <text evidence="3">The sequence shown here is derived from an EMBL/GenBank/DDBJ whole genome shotgun (WGS) entry which is preliminary data.</text>
</comment>
<proteinExistence type="inferred from homology"/>
<organism evidence="3 4">
    <name type="scientific">Sphingomonas cremea</name>
    <dbReference type="NCBI Taxonomy" id="2904799"/>
    <lineage>
        <taxon>Bacteria</taxon>
        <taxon>Pseudomonadati</taxon>
        <taxon>Pseudomonadota</taxon>
        <taxon>Alphaproteobacteria</taxon>
        <taxon>Sphingomonadales</taxon>
        <taxon>Sphingomonadaceae</taxon>
        <taxon>Sphingomonas</taxon>
    </lineage>
</organism>
<protein>
    <recommendedName>
        <fullName evidence="2">UPF0102 protein LVY65_01675</fullName>
    </recommendedName>
</protein>
<accession>A0A9X1QHH1</accession>
<dbReference type="PANTHER" id="PTHR34039:SF1">
    <property type="entry name" value="UPF0102 PROTEIN YRAN"/>
    <property type="match status" value="1"/>
</dbReference>
<dbReference type="EMBL" id="JAKFGM010000001">
    <property type="protein sequence ID" value="MCF2513778.1"/>
    <property type="molecule type" value="Genomic_DNA"/>
</dbReference>
<dbReference type="GO" id="GO:0003676">
    <property type="term" value="F:nucleic acid binding"/>
    <property type="evidence" value="ECO:0007669"/>
    <property type="project" value="InterPro"/>
</dbReference>
<dbReference type="HAMAP" id="MF_00048">
    <property type="entry name" value="UPF0102"/>
    <property type="match status" value="1"/>
</dbReference>
<dbReference type="RefSeq" id="WP_235067145.1">
    <property type="nucleotide sequence ID" value="NZ_JAKFGM010000001.1"/>
</dbReference>
<name>A0A9X1QHH1_9SPHN</name>
<dbReference type="SUPFAM" id="SSF52980">
    <property type="entry name" value="Restriction endonuclease-like"/>
    <property type="match status" value="1"/>
</dbReference>
<reference evidence="3" key="1">
    <citation type="submission" date="2022-01" db="EMBL/GenBank/DDBJ databases">
        <authorList>
            <person name="Jo J.-H."/>
            <person name="Im W.-T."/>
        </authorList>
    </citation>
    <scope>NUCLEOTIDE SEQUENCE</scope>
    <source>
        <strain evidence="3">G124</strain>
    </source>
</reference>
<keyword evidence="4" id="KW-1185">Reference proteome</keyword>
<dbReference type="Proteomes" id="UP001139410">
    <property type="component" value="Unassembled WGS sequence"/>
</dbReference>
<evidence type="ECO:0000313" key="4">
    <source>
        <dbReference type="Proteomes" id="UP001139410"/>
    </source>
</evidence>
<sequence length="116" mass="13590">MKRRLAEAHGRRAETIAAWWLRLHGWRILARRARVPGGEVDLVARRGRVLAFIEVKQRRTAEAAAWSLDEYRLRRVAVAAQSLTPRFAREGNDVRIDALFIVPWRLPRHLPNVWHE</sequence>
<comment type="similarity">
    <text evidence="1 2">Belongs to the UPF0102 family.</text>
</comment>
<dbReference type="AlphaFoldDB" id="A0A9X1QHH1"/>
<dbReference type="InterPro" id="IPR011856">
    <property type="entry name" value="tRNA_endonuc-like_dom_sf"/>
</dbReference>
<gene>
    <name evidence="3" type="ORF">LVY65_01675</name>
</gene>
<evidence type="ECO:0000256" key="2">
    <source>
        <dbReference type="HAMAP-Rule" id="MF_00048"/>
    </source>
</evidence>
<dbReference type="Pfam" id="PF02021">
    <property type="entry name" value="UPF0102"/>
    <property type="match status" value="1"/>
</dbReference>